<sequence length="337" mass="39670">MDEFLFEKIRLRGSNCESIKFIEFPHGEWFLSYITENKTQIRFMQKISDKSPWTDEISQNSNEFERTLTKFSQISNISLFFDNKGDLILLFNSLNSENLLDLFLLSSYNYGKSWEKEPQLISHEYTSWKLHSNPIILSKGIKMGNILIPIENELVKRSLVLISEDNRKNWHLSLYVEPDEEFEDGKDILGSTSPVIIEEKNDNLRLLCWISNQKSIVSYVSSDFGATWYESDQFSQLNIEKNGDFDAIRLKNNDGSYSEKIFIIGAQQKKGKYQIVVWALEDNSPDIQVFWKNDVYYPSSPKFCQIYQDSCGRNHFLYKFEDEIVHHYWQIEKNADK</sequence>
<organism evidence="1 2">
    <name type="scientific">Promethearchaeum syntrophicum</name>
    <dbReference type="NCBI Taxonomy" id="2594042"/>
    <lineage>
        <taxon>Archaea</taxon>
        <taxon>Promethearchaeati</taxon>
        <taxon>Promethearchaeota</taxon>
        <taxon>Promethearchaeia</taxon>
        <taxon>Promethearchaeales</taxon>
        <taxon>Promethearchaeaceae</taxon>
        <taxon>Promethearchaeum</taxon>
    </lineage>
</organism>
<dbReference type="CDD" id="cd15482">
    <property type="entry name" value="Sialidase_non-viral"/>
    <property type="match status" value="1"/>
</dbReference>
<dbReference type="Proteomes" id="UP000321408">
    <property type="component" value="Chromosome"/>
</dbReference>
<evidence type="ECO:0000313" key="2">
    <source>
        <dbReference type="Proteomes" id="UP000321408"/>
    </source>
</evidence>
<dbReference type="SUPFAM" id="SSF50939">
    <property type="entry name" value="Sialidases"/>
    <property type="match status" value="1"/>
</dbReference>
<dbReference type="Gene3D" id="2.120.10.10">
    <property type="match status" value="1"/>
</dbReference>
<keyword evidence="1" id="KW-0326">Glycosidase</keyword>
<protein>
    <submittedName>
        <fullName evidence="1">Sialidase family protein</fullName>
        <ecNumber evidence="1">3.2.1.-</ecNumber>
    </submittedName>
</protein>
<proteinExistence type="predicted"/>
<dbReference type="Pfam" id="PF13088">
    <property type="entry name" value="BNR_2"/>
    <property type="match status" value="1"/>
</dbReference>
<dbReference type="InterPro" id="IPR011040">
    <property type="entry name" value="Sialidase"/>
</dbReference>
<dbReference type="EC" id="3.2.1.-" evidence="1"/>
<dbReference type="KEGG" id="psyt:DSAG12_03486"/>
<reference evidence="1 2" key="1">
    <citation type="journal article" date="2020" name="Nature">
        <title>Isolation of an archaeon at the prokaryote-eukaryote interface.</title>
        <authorList>
            <person name="Imachi H."/>
            <person name="Nobu M.K."/>
            <person name="Nakahara N."/>
            <person name="Morono Y."/>
            <person name="Ogawara M."/>
            <person name="Takaki Y."/>
            <person name="Takano Y."/>
            <person name="Uematsu K."/>
            <person name="Ikuta T."/>
            <person name="Ito M."/>
            <person name="Matsui Y."/>
            <person name="Miyazaki M."/>
            <person name="Murata K."/>
            <person name="Saito Y."/>
            <person name="Sakai S."/>
            <person name="Song C."/>
            <person name="Tasumi E."/>
            <person name="Yamanaka Y."/>
            <person name="Yamaguchi T."/>
            <person name="Kamagata Y."/>
            <person name="Tamaki H."/>
            <person name="Takai K."/>
        </authorList>
    </citation>
    <scope>NUCLEOTIDE SEQUENCE [LARGE SCALE GENOMIC DNA]</scope>
    <source>
        <strain evidence="1 2">MK-D1</strain>
    </source>
</reference>
<dbReference type="EMBL" id="CP042905">
    <property type="protein sequence ID" value="QEE17649.2"/>
    <property type="molecule type" value="Genomic_DNA"/>
</dbReference>
<reference evidence="1 2" key="2">
    <citation type="journal article" date="2024" name="Int. J. Syst. Evol. Microbiol.">
        <title>Promethearchaeum syntrophicum gen. nov., sp. nov., an anaerobic, obligately syntrophic archaeon, the first isolate of the lineage 'Asgard' archaea, and proposal of the new archaeal phylum Promethearchaeota phyl. nov. and kingdom Promethearchaeati regn. nov.</title>
        <authorList>
            <person name="Imachi H."/>
            <person name="Nobu M.K."/>
            <person name="Kato S."/>
            <person name="Takaki Y."/>
            <person name="Miyazaki M."/>
            <person name="Miyata M."/>
            <person name="Ogawara M."/>
            <person name="Saito Y."/>
            <person name="Sakai S."/>
            <person name="Tahara Y.O."/>
            <person name="Takano Y."/>
            <person name="Tasumi E."/>
            <person name="Uematsu K."/>
            <person name="Yoshimura T."/>
            <person name="Itoh T."/>
            <person name="Ohkuma M."/>
            <person name="Takai K."/>
        </authorList>
    </citation>
    <scope>NUCLEOTIDE SEQUENCE [LARGE SCALE GENOMIC DNA]</scope>
    <source>
        <strain evidence="1 2">MK-D1</strain>
    </source>
</reference>
<accession>A0A5B9DEB0</accession>
<evidence type="ECO:0000313" key="1">
    <source>
        <dbReference type="EMBL" id="QEE17649.2"/>
    </source>
</evidence>
<keyword evidence="1" id="KW-0378">Hydrolase</keyword>
<dbReference type="InterPro" id="IPR036278">
    <property type="entry name" value="Sialidase_sf"/>
</dbReference>
<gene>
    <name evidence="1" type="ORF">DSAG12_03486</name>
</gene>
<dbReference type="AlphaFoldDB" id="A0A5B9DEB0"/>
<name>A0A5B9DEB0_9ARCH</name>
<keyword evidence="2" id="KW-1185">Reference proteome</keyword>